<proteinExistence type="inferred from homology"/>
<keyword evidence="5" id="KW-1185">Reference proteome</keyword>
<reference evidence="4 5" key="1">
    <citation type="submission" date="2018-11" db="EMBL/GenBank/DDBJ databases">
        <title>Taxonoimc description of Halomarina strain SPP-AMP-1.</title>
        <authorList>
            <person name="Pal Y."/>
            <person name="Srinivasana K."/>
            <person name="Verma A."/>
            <person name="Kumar P."/>
        </authorList>
    </citation>
    <scope>NUCLEOTIDE SEQUENCE [LARGE SCALE GENOMIC DNA]</scope>
    <source>
        <strain evidence="4 5">SPP-AMP-1</strain>
    </source>
</reference>
<gene>
    <name evidence="4" type="ORF">EIK79_12995</name>
</gene>
<evidence type="ECO:0000256" key="1">
    <source>
        <dbReference type="ARBA" id="ARBA00022987"/>
    </source>
</evidence>
<evidence type="ECO:0000313" key="5">
    <source>
        <dbReference type="Proteomes" id="UP000282322"/>
    </source>
</evidence>
<dbReference type="Proteomes" id="UP000282322">
    <property type="component" value="Unassembled WGS sequence"/>
</dbReference>
<dbReference type="GO" id="GO:0005198">
    <property type="term" value="F:structural molecule activity"/>
    <property type="evidence" value="ECO:0007669"/>
    <property type="project" value="InterPro"/>
</dbReference>
<organism evidence="4 5">
    <name type="scientific">Halocatena pleomorpha</name>
    <dbReference type="NCBI Taxonomy" id="1785090"/>
    <lineage>
        <taxon>Archaea</taxon>
        <taxon>Methanobacteriati</taxon>
        <taxon>Methanobacteriota</taxon>
        <taxon>Stenosarchaea group</taxon>
        <taxon>Halobacteria</taxon>
        <taxon>Halobacteriales</taxon>
        <taxon>Natronomonadaceae</taxon>
        <taxon>Halocatena</taxon>
    </lineage>
</organism>
<name>A0A3P3R7Y4_9EURY</name>
<keyword evidence="1" id="KW-0304">Gas vesicle</keyword>
<comment type="subcellular location">
    <subcellularLocation>
        <location evidence="2">Gas vesicle</location>
    </subcellularLocation>
</comment>
<dbReference type="PROSITE" id="PS00234">
    <property type="entry name" value="GAS_VESICLE_A_1"/>
    <property type="match status" value="1"/>
</dbReference>
<dbReference type="Pfam" id="PF00741">
    <property type="entry name" value="Gas_vesicle"/>
    <property type="match status" value="1"/>
</dbReference>
<dbReference type="PANTHER" id="PTHR35344:SF4">
    <property type="entry name" value="GAS VESICLE PROTEIN A1"/>
    <property type="match status" value="1"/>
</dbReference>
<dbReference type="AlphaFoldDB" id="A0A3P3R7Y4"/>
<dbReference type="NCBIfam" id="NF046091">
    <property type="entry name" value="halo_gas_GvpM"/>
    <property type="match status" value="1"/>
</dbReference>
<dbReference type="GO" id="GO:0012506">
    <property type="term" value="C:vesicle membrane"/>
    <property type="evidence" value="ECO:0007669"/>
    <property type="project" value="InterPro"/>
</dbReference>
<dbReference type="InterPro" id="IPR000638">
    <property type="entry name" value="Gas-vesicle_GvpA-like"/>
</dbReference>
<dbReference type="InterPro" id="IPR018493">
    <property type="entry name" value="GvpA-like_CS"/>
</dbReference>
<dbReference type="PANTHER" id="PTHR35344">
    <property type="entry name" value="GAS VESICLE STRUCTURAL PROTEIN 2-RELATED"/>
    <property type="match status" value="1"/>
</dbReference>
<dbReference type="EMBL" id="RRCH01000028">
    <property type="protein sequence ID" value="RRJ29547.1"/>
    <property type="molecule type" value="Genomic_DNA"/>
</dbReference>
<evidence type="ECO:0000313" key="4">
    <source>
        <dbReference type="EMBL" id="RRJ29547.1"/>
    </source>
</evidence>
<protein>
    <submittedName>
        <fullName evidence="4">Gas vesicle protein</fullName>
    </submittedName>
</protein>
<sequence>MRPTKRDDDAVVDLLDVILRDGAVLEADAIITVADIPLVGLKLRAALAGMTTMTEYGIFEGWDWQYRRRARDEFTGEDQP</sequence>
<dbReference type="InterPro" id="IPR050530">
    <property type="entry name" value="GvpA"/>
</dbReference>
<evidence type="ECO:0000256" key="3">
    <source>
        <dbReference type="ARBA" id="ARBA00035646"/>
    </source>
</evidence>
<dbReference type="PROSITE" id="PS00669">
    <property type="entry name" value="GAS_VESICLE_A_2"/>
    <property type="match status" value="1"/>
</dbReference>
<accession>A0A3P3R7Y4</accession>
<dbReference type="GO" id="GO:0031411">
    <property type="term" value="C:gas vesicle"/>
    <property type="evidence" value="ECO:0007669"/>
    <property type="project" value="UniProtKB-SubCell"/>
</dbReference>
<dbReference type="OrthoDB" id="131850at2157"/>
<comment type="caution">
    <text evidence="4">The sequence shown here is derived from an EMBL/GenBank/DDBJ whole genome shotgun (WGS) entry which is preliminary data.</text>
</comment>
<comment type="similarity">
    <text evidence="3">Belongs to the gas vesicle GvpA family.</text>
</comment>
<dbReference type="RefSeq" id="WP_124955536.1">
    <property type="nucleotide sequence ID" value="NZ_RRCH01000028.1"/>
</dbReference>
<evidence type="ECO:0000256" key="2">
    <source>
        <dbReference type="ARBA" id="ARBA00035108"/>
    </source>
</evidence>